<reference evidence="9 10" key="1">
    <citation type="journal article" date="2017" name="Gigascience">
        <title>Draft genome of the honey bee ectoparasitic mite, Tropilaelaps mercedesae, is shaped by the parasitic life history.</title>
        <authorList>
            <person name="Dong X."/>
            <person name="Armstrong S.D."/>
            <person name="Xia D."/>
            <person name="Makepeace B.L."/>
            <person name="Darby A.C."/>
            <person name="Kadowaki T."/>
        </authorList>
    </citation>
    <scope>NUCLEOTIDE SEQUENCE [LARGE SCALE GENOMIC DNA]</scope>
    <source>
        <strain evidence="9">Wuxi-XJTLU</strain>
    </source>
</reference>
<comment type="pathway">
    <text evidence="1">Cofactor biosynthesis; FMN biosynthesis; FMN from riboflavin (ATP route): step 1/1.</text>
</comment>
<dbReference type="GO" id="GO:0008531">
    <property type="term" value="F:riboflavin kinase activity"/>
    <property type="evidence" value="ECO:0007669"/>
    <property type="project" value="UniProtKB-EC"/>
</dbReference>
<keyword evidence="7" id="KW-0067">ATP-binding</keyword>
<sequence>MKPVILSGRVVRGYGRGSRELGCPTANIDEESVKWHLPKDFKYGIYYGWAKLITESSPTEGASQIYKMVASVGMCPFYKNKSISVEVHLIHQFRDDFYGATLKIMFLGFLREEKNFDSIDELIAAIREDVEKTKLALQATECQAMKDDPFFTK</sequence>
<dbReference type="PANTHER" id="PTHR22749">
    <property type="entry name" value="RIBOFLAVIN KINASE/FMN ADENYLYLTRANSFERASE"/>
    <property type="match status" value="1"/>
</dbReference>
<evidence type="ECO:0000256" key="2">
    <source>
        <dbReference type="ARBA" id="ARBA00012105"/>
    </source>
</evidence>
<evidence type="ECO:0000256" key="4">
    <source>
        <dbReference type="ARBA" id="ARBA00022643"/>
    </source>
</evidence>
<keyword evidence="6" id="KW-0547">Nucleotide-binding</keyword>
<dbReference type="InParanoid" id="A0A1V9XWU2"/>
<dbReference type="InterPro" id="IPR023465">
    <property type="entry name" value="Riboflavin_kinase_dom_sf"/>
</dbReference>
<keyword evidence="10" id="KW-1185">Reference proteome</keyword>
<dbReference type="PANTHER" id="PTHR22749:SF6">
    <property type="entry name" value="RIBOFLAVIN KINASE"/>
    <property type="match status" value="1"/>
</dbReference>
<protein>
    <recommendedName>
        <fullName evidence="2">riboflavin kinase</fullName>
        <ecNumber evidence="2">2.7.1.26</ecNumber>
    </recommendedName>
</protein>
<proteinExistence type="predicted"/>
<keyword evidence="5" id="KW-0808">Transferase</keyword>
<dbReference type="AlphaFoldDB" id="A0A1V9XWU2"/>
<dbReference type="GO" id="GO:0005524">
    <property type="term" value="F:ATP binding"/>
    <property type="evidence" value="ECO:0007669"/>
    <property type="project" value="UniProtKB-KW"/>
</dbReference>
<dbReference type="FunCoup" id="A0A1V9XWU2">
    <property type="interactions" value="978"/>
</dbReference>
<dbReference type="EMBL" id="MNPL01002828">
    <property type="protein sequence ID" value="OQR77950.1"/>
    <property type="molecule type" value="Genomic_DNA"/>
</dbReference>
<evidence type="ECO:0000256" key="5">
    <source>
        <dbReference type="ARBA" id="ARBA00022679"/>
    </source>
</evidence>
<organism evidence="9 10">
    <name type="scientific">Tropilaelaps mercedesae</name>
    <dbReference type="NCBI Taxonomy" id="418985"/>
    <lineage>
        <taxon>Eukaryota</taxon>
        <taxon>Metazoa</taxon>
        <taxon>Ecdysozoa</taxon>
        <taxon>Arthropoda</taxon>
        <taxon>Chelicerata</taxon>
        <taxon>Arachnida</taxon>
        <taxon>Acari</taxon>
        <taxon>Parasitiformes</taxon>
        <taxon>Mesostigmata</taxon>
        <taxon>Gamasina</taxon>
        <taxon>Dermanyssoidea</taxon>
        <taxon>Laelapidae</taxon>
        <taxon>Tropilaelaps</taxon>
    </lineage>
</organism>
<dbReference type="Pfam" id="PF01687">
    <property type="entry name" value="Flavokinase"/>
    <property type="match status" value="1"/>
</dbReference>
<dbReference type="Gene3D" id="2.40.30.30">
    <property type="entry name" value="Riboflavin kinase-like"/>
    <property type="match status" value="1"/>
</dbReference>
<evidence type="ECO:0000259" key="8">
    <source>
        <dbReference type="SMART" id="SM00904"/>
    </source>
</evidence>
<dbReference type="STRING" id="418985.A0A1V9XWU2"/>
<dbReference type="EC" id="2.7.1.26" evidence="2"/>
<evidence type="ECO:0000313" key="10">
    <source>
        <dbReference type="Proteomes" id="UP000192247"/>
    </source>
</evidence>
<comment type="caution">
    <text evidence="9">The sequence shown here is derived from an EMBL/GenBank/DDBJ whole genome shotgun (WGS) entry which is preliminary data.</text>
</comment>
<evidence type="ECO:0000256" key="7">
    <source>
        <dbReference type="ARBA" id="ARBA00022840"/>
    </source>
</evidence>
<name>A0A1V9XWU2_9ACAR</name>
<keyword evidence="3" id="KW-0285">Flavoprotein</keyword>
<feature type="domain" description="Riboflavin kinase" evidence="8">
    <location>
        <begin position="1"/>
        <end position="138"/>
    </location>
</feature>
<dbReference type="Proteomes" id="UP000192247">
    <property type="component" value="Unassembled WGS sequence"/>
</dbReference>
<evidence type="ECO:0000313" key="9">
    <source>
        <dbReference type="EMBL" id="OQR77950.1"/>
    </source>
</evidence>
<dbReference type="UniPathway" id="UPA00276">
    <property type="reaction ID" value="UER00406"/>
</dbReference>
<keyword evidence="4" id="KW-0288">FMN</keyword>
<accession>A0A1V9XWU2</accession>
<dbReference type="InterPro" id="IPR015865">
    <property type="entry name" value="Riboflavin_kinase_bac/euk"/>
</dbReference>
<dbReference type="InterPro" id="IPR023468">
    <property type="entry name" value="Riboflavin_kinase"/>
</dbReference>
<dbReference type="OrthoDB" id="276388at2759"/>
<dbReference type="GO" id="GO:0009231">
    <property type="term" value="P:riboflavin biosynthetic process"/>
    <property type="evidence" value="ECO:0007669"/>
    <property type="project" value="InterPro"/>
</dbReference>
<evidence type="ECO:0000256" key="3">
    <source>
        <dbReference type="ARBA" id="ARBA00022630"/>
    </source>
</evidence>
<dbReference type="GO" id="GO:0009398">
    <property type="term" value="P:FMN biosynthetic process"/>
    <property type="evidence" value="ECO:0007669"/>
    <property type="project" value="UniProtKB-UniPathway"/>
</dbReference>
<gene>
    <name evidence="9" type="ORF">BIW11_00378</name>
</gene>
<dbReference type="SUPFAM" id="SSF82114">
    <property type="entry name" value="Riboflavin kinase-like"/>
    <property type="match status" value="1"/>
</dbReference>
<evidence type="ECO:0000256" key="1">
    <source>
        <dbReference type="ARBA" id="ARBA00005201"/>
    </source>
</evidence>
<evidence type="ECO:0000256" key="6">
    <source>
        <dbReference type="ARBA" id="ARBA00022741"/>
    </source>
</evidence>
<keyword evidence="9" id="KW-0418">Kinase</keyword>
<dbReference type="SMART" id="SM00904">
    <property type="entry name" value="Flavokinase"/>
    <property type="match status" value="1"/>
</dbReference>